<protein>
    <submittedName>
        <fullName evidence="1">OMP866</fullName>
    </submittedName>
</protein>
<reference evidence="1" key="1">
    <citation type="submission" date="2016-10" db="EMBL/GenBank/DDBJ databases">
        <title>Proteomic and phylogenetic analysis of the outer membrane protein repertoire of gastric Helicobacter species.</title>
        <authorList>
            <person name="Joosten M."/>
        </authorList>
    </citation>
    <scope>NUCLEOTIDE SEQUENCE</scope>
    <source>
        <strain evidence="1">HS2</strain>
    </source>
</reference>
<gene>
    <name evidence="1" type="primary">omp866</name>
</gene>
<name>A0A1M4NHI7_9HELI</name>
<dbReference type="Pfam" id="PF02521">
    <property type="entry name" value="HP_OMP_2"/>
    <property type="match status" value="1"/>
</dbReference>
<accession>A0A1M4NHI7</accession>
<evidence type="ECO:0000313" key="1">
    <source>
        <dbReference type="EMBL" id="SFZ72271.1"/>
    </source>
</evidence>
<sequence>MRKVSYGNALFYVCCVSSVGAFDYKFSGVAESVSKVGFNHSPINSKKGIFPTESFVTLTVRAQVDTTFFDKGNHKVSGGLGGAMGALAYDDTTTLVDQSTGQVYGSKLAYFYMGRWIGFLNNAPWKKSNMEITHHARPYVLYNAFLRYDYKDVLSIIAGRYASKAAFMSGYTQGFEVSYKFLSCFKLHWISSFGRALAVGEFIRPWYSPVTTTNKKGQVVNLGIHAVGLNYDTRYFSAVSFVYFSPNTYTTPGFKLYFNSNPLFEGIGLKSLTTMTVVFPIYDPRVYDNWYRGSMYGKWASSIYIHQRFDYDQYNFGGGYFQNFGNPAAKIFLYGSPIVIDIRDDSVYGGLMNNMLSPNSITGYLFAGGVHKKIFWGLVGRLTFSPRANEQSLAWNLGIKWSHYISTNIKIEYNEVDTHKGYNIANWYTLDPSVGATHQDRSFLMTAIKAQF</sequence>
<dbReference type="AlphaFoldDB" id="A0A1M4NHI7"/>
<dbReference type="RefSeq" id="WP_104705957.1">
    <property type="nucleotide sequence ID" value="NZ_BRZT01000023.1"/>
</dbReference>
<organism evidence="1">
    <name type="scientific">Helicobacter suis</name>
    <dbReference type="NCBI Taxonomy" id="104628"/>
    <lineage>
        <taxon>Bacteria</taxon>
        <taxon>Pseudomonadati</taxon>
        <taxon>Campylobacterota</taxon>
        <taxon>Epsilonproteobacteria</taxon>
        <taxon>Campylobacterales</taxon>
        <taxon>Helicobacteraceae</taxon>
        <taxon>Helicobacter</taxon>
    </lineage>
</organism>
<proteinExistence type="predicted"/>
<dbReference type="InterPro" id="IPR003678">
    <property type="entry name" value="Put_OMP"/>
</dbReference>
<dbReference type="EMBL" id="LT633540">
    <property type="protein sequence ID" value="SFZ72271.1"/>
    <property type="molecule type" value="Genomic_DNA"/>
</dbReference>